<proteinExistence type="predicted"/>
<dbReference type="AlphaFoldDB" id="A0A2U1NP98"/>
<dbReference type="CDD" id="cd00590">
    <property type="entry name" value="RRM_SF"/>
    <property type="match status" value="1"/>
</dbReference>
<dbReference type="Pfam" id="PF00076">
    <property type="entry name" value="RRM_1"/>
    <property type="match status" value="1"/>
</dbReference>
<dbReference type="EMBL" id="PKPP01002430">
    <property type="protein sequence ID" value="PWA75311.1"/>
    <property type="molecule type" value="Genomic_DNA"/>
</dbReference>
<dbReference type="Gene3D" id="3.30.70.330">
    <property type="match status" value="1"/>
</dbReference>
<evidence type="ECO:0000256" key="2">
    <source>
        <dbReference type="SAM" id="MobiDB-lite"/>
    </source>
</evidence>
<feature type="region of interest" description="Disordered" evidence="2">
    <location>
        <begin position="614"/>
        <end position="637"/>
    </location>
</feature>
<feature type="compositionally biased region" description="Acidic residues" evidence="2">
    <location>
        <begin position="457"/>
        <end position="468"/>
    </location>
</feature>
<feature type="compositionally biased region" description="Basic residues" evidence="2">
    <location>
        <begin position="731"/>
        <end position="747"/>
    </location>
</feature>
<name>A0A2U1NP98_ARTAN</name>
<accession>A0A2U1NP98</accession>
<evidence type="ECO:0000313" key="5">
    <source>
        <dbReference type="Proteomes" id="UP000245207"/>
    </source>
</evidence>
<sequence>MKRGFLQICFKEGERKCVREKKKEASNVPVRERGNESSVRDNVRSGHIGNRWQYNGKLLGANYAGGKRNSSVSFMFSNFPDEWGMGNLWMIFKKHGTVFDMFMVRKRLRNGQRYGFVRFKFVVDTEELLKSLRKIKIRDEYLRVFVAYDRRNAGNRNLDRGEMNGSRRNTVHNGVSGGGTRMGIRNSRYNSVNGGGIRMGIRDSRRYADVVHGVNRREKVERYIDERNGAKGSQEDTKYRHKSVVDRDEGRTIELIEDEFNGEVFNRSLLGEVKKGCYLSKLLALCEEQGLSNVEVKLLGGLEVMVVFDSTETVGNILSNVDHGIRRWLHKLRKWSIYYKPSGRFTWINIIGVPVSCWTETVFRKIAELHGSIVGTENCNLVGNQNLIIGRVQIHTCVKGLINEALSVKFRGMIFKVNVVEEIKDICEVEIEEVSMVNHDEQSKFGSGLKNGGDDMVISEEEDNDSSCDESNGKEEDSGDEEEGNNHKEEGDRKSRPVKMVDQNCGEDEASRVSGGPRVGGTLEGGAVSSKDYILENGNEGFEGFEGGAASSKENLVGDGNELNMNNTRKLEKCDRITGNLSTGNMMYEKQNDTNGIINNDKLFVENSDGPIDDLENLAQNKNNDGPIGGVTENNNIGTNYNEDVKIKNMNNQEHKYQEKQNGKIEQEVCEAQSRGEKREDSSPDPNSSGGIRNSKKRRANFTVDCQGSKNGNLFSPGVGGMDKSRSTIKIGRKSIKKAKRVARHMGAKGLGDDAKGMSDIYKEFVDERDDNEGGFTFKSKGRADSDNKSCSINMEQVKEVGELIGVSWAMAEEEKKMEGKGQNELL</sequence>
<feature type="region of interest" description="Disordered" evidence="2">
    <location>
        <begin position="656"/>
        <end position="754"/>
    </location>
</feature>
<dbReference type="GO" id="GO:0003723">
    <property type="term" value="F:RNA binding"/>
    <property type="evidence" value="ECO:0007669"/>
    <property type="project" value="UniProtKB-UniRule"/>
</dbReference>
<protein>
    <submittedName>
        <fullName evidence="4">Transposon TX1</fullName>
    </submittedName>
</protein>
<feature type="region of interest" description="Disordered" evidence="2">
    <location>
        <begin position="442"/>
        <end position="526"/>
    </location>
</feature>
<dbReference type="Proteomes" id="UP000245207">
    <property type="component" value="Unassembled WGS sequence"/>
</dbReference>
<gene>
    <name evidence="4" type="ORF">CTI12_AA246310</name>
</gene>
<evidence type="ECO:0000256" key="1">
    <source>
        <dbReference type="PROSITE-ProRule" id="PRU00176"/>
    </source>
</evidence>
<dbReference type="InterPro" id="IPR035979">
    <property type="entry name" value="RBD_domain_sf"/>
</dbReference>
<evidence type="ECO:0000259" key="3">
    <source>
        <dbReference type="PROSITE" id="PS50102"/>
    </source>
</evidence>
<dbReference type="InterPro" id="IPR012677">
    <property type="entry name" value="Nucleotide-bd_a/b_plait_sf"/>
</dbReference>
<dbReference type="InterPro" id="IPR000504">
    <property type="entry name" value="RRM_dom"/>
</dbReference>
<feature type="domain" description="RRM" evidence="3">
    <location>
        <begin position="72"/>
        <end position="149"/>
    </location>
</feature>
<feature type="compositionally biased region" description="Basic and acidic residues" evidence="2">
    <location>
        <begin position="656"/>
        <end position="667"/>
    </location>
</feature>
<reference evidence="4 5" key="1">
    <citation type="journal article" date="2018" name="Mol. Plant">
        <title>The genome of Artemisia annua provides insight into the evolution of Asteraceae family and artemisinin biosynthesis.</title>
        <authorList>
            <person name="Shen Q."/>
            <person name="Zhang L."/>
            <person name="Liao Z."/>
            <person name="Wang S."/>
            <person name="Yan T."/>
            <person name="Shi P."/>
            <person name="Liu M."/>
            <person name="Fu X."/>
            <person name="Pan Q."/>
            <person name="Wang Y."/>
            <person name="Lv Z."/>
            <person name="Lu X."/>
            <person name="Zhang F."/>
            <person name="Jiang W."/>
            <person name="Ma Y."/>
            <person name="Chen M."/>
            <person name="Hao X."/>
            <person name="Li L."/>
            <person name="Tang Y."/>
            <person name="Lv G."/>
            <person name="Zhou Y."/>
            <person name="Sun X."/>
            <person name="Brodelius P.E."/>
            <person name="Rose J.K.C."/>
            <person name="Tang K."/>
        </authorList>
    </citation>
    <scope>NUCLEOTIDE SEQUENCE [LARGE SCALE GENOMIC DNA]</scope>
    <source>
        <strain evidence="5">cv. Huhao1</strain>
        <tissue evidence="4">Leaf</tissue>
    </source>
</reference>
<dbReference type="PANTHER" id="PTHR34427:SF5">
    <property type="entry name" value="DUF4283 DOMAIN-CONTAINING PROTEIN"/>
    <property type="match status" value="1"/>
</dbReference>
<comment type="caution">
    <text evidence="4">The sequence shown here is derived from an EMBL/GenBank/DDBJ whole genome shotgun (WGS) entry which is preliminary data.</text>
</comment>
<evidence type="ECO:0000313" key="4">
    <source>
        <dbReference type="EMBL" id="PWA75311.1"/>
    </source>
</evidence>
<organism evidence="4 5">
    <name type="scientific">Artemisia annua</name>
    <name type="common">Sweet wormwood</name>
    <dbReference type="NCBI Taxonomy" id="35608"/>
    <lineage>
        <taxon>Eukaryota</taxon>
        <taxon>Viridiplantae</taxon>
        <taxon>Streptophyta</taxon>
        <taxon>Embryophyta</taxon>
        <taxon>Tracheophyta</taxon>
        <taxon>Spermatophyta</taxon>
        <taxon>Magnoliopsida</taxon>
        <taxon>eudicotyledons</taxon>
        <taxon>Gunneridae</taxon>
        <taxon>Pentapetalae</taxon>
        <taxon>asterids</taxon>
        <taxon>campanulids</taxon>
        <taxon>Asterales</taxon>
        <taxon>Asteraceae</taxon>
        <taxon>Asteroideae</taxon>
        <taxon>Anthemideae</taxon>
        <taxon>Artemisiinae</taxon>
        <taxon>Artemisia</taxon>
    </lineage>
</organism>
<keyword evidence="1" id="KW-0694">RNA-binding</keyword>
<dbReference type="STRING" id="35608.A0A2U1NP98"/>
<feature type="compositionally biased region" description="Basic and acidic residues" evidence="2">
    <location>
        <begin position="484"/>
        <end position="495"/>
    </location>
</feature>
<feature type="region of interest" description="Disordered" evidence="2">
    <location>
        <begin position="157"/>
        <end position="186"/>
    </location>
</feature>
<dbReference type="PROSITE" id="PS50102">
    <property type="entry name" value="RRM"/>
    <property type="match status" value="1"/>
</dbReference>
<feature type="compositionally biased region" description="Polar residues" evidence="2">
    <location>
        <begin position="704"/>
        <end position="714"/>
    </location>
</feature>
<keyword evidence="5" id="KW-1185">Reference proteome</keyword>
<dbReference type="SUPFAM" id="SSF54928">
    <property type="entry name" value="RNA-binding domain, RBD"/>
    <property type="match status" value="1"/>
</dbReference>
<dbReference type="PANTHER" id="PTHR34427">
    <property type="entry name" value="DUF4283 DOMAIN PROTEIN"/>
    <property type="match status" value="1"/>
</dbReference>